<accession>A0ABS7X4X6</accession>
<proteinExistence type="predicted"/>
<comment type="caution">
    <text evidence="3">The sequence shown here is derived from an EMBL/GenBank/DDBJ whole genome shotgun (WGS) entry which is preliminary data.</text>
</comment>
<evidence type="ECO:0000259" key="2">
    <source>
        <dbReference type="Pfam" id="PF17680"/>
    </source>
</evidence>
<dbReference type="PIRSF" id="PIRSF028688">
    <property type="entry name" value="UCP_imp_028688"/>
    <property type="match status" value="1"/>
</dbReference>
<feature type="signal peptide" evidence="1">
    <location>
        <begin position="1"/>
        <end position="18"/>
    </location>
</feature>
<dbReference type="RefSeq" id="WP_205310270.1">
    <property type="nucleotide sequence ID" value="NZ_JAERPS020000001.1"/>
</dbReference>
<dbReference type="InterPro" id="IPR041215">
    <property type="entry name" value="FlgO_dom"/>
</dbReference>
<feature type="domain" description="FlgO" evidence="2">
    <location>
        <begin position="52"/>
        <end position="183"/>
    </location>
</feature>
<protein>
    <recommendedName>
        <fullName evidence="2">FlgO domain-containing protein</fullName>
    </recommendedName>
</protein>
<organism evidence="3 4">
    <name type="scientific">Rheinheimera maricola</name>
    <dbReference type="NCBI Taxonomy" id="2793282"/>
    <lineage>
        <taxon>Bacteria</taxon>
        <taxon>Pseudomonadati</taxon>
        <taxon>Pseudomonadota</taxon>
        <taxon>Gammaproteobacteria</taxon>
        <taxon>Chromatiales</taxon>
        <taxon>Chromatiaceae</taxon>
        <taxon>Rheinheimera</taxon>
    </lineage>
</organism>
<dbReference type="EMBL" id="JAERPS020000001">
    <property type="protein sequence ID" value="MBZ9610185.1"/>
    <property type="molecule type" value="Genomic_DNA"/>
</dbReference>
<gene>
    <name evidence="3" type="ORF">I4W93_001115</name>
</gene>
<evidence type="ECO:0000256" key="1">
    <source>
        <dbReference type="SAM" id="SignalP"/>
    </source>
</evidence>
<feature type="chain" id="PRO_5045290880" description="FlgO domain-containing protein" evidence="1">
    <location>
        <begin position="19"/>
        <end position="202"/>
    </location>
</feature>
<reference evidence="3 4" key="2">
    <citation type="submission" date="2021-08" db="EMBL/GenBank/DDBJ databases">
        <title>Rheinheimera aquimaris sp. nov., isolated from seawater of the East Sea in Korea.</title>
        <authorList>
            <person name="Kim K.H."/>
            <person name="Wenting R."/>
            <person name="Kim K.R."/>
            <person name="Jeon C.O."/>
        </authorList>
    </citation>
    <scope>NUCLEOTIDE SEQUENCE [LARGE SCALE GENOMIC DNA]</scope>
    <source>
        <strain evidence="3 4">MA-13</strain>
    </source>
</reference>
<dbReference type="Pfam" id="PF17680">
    <property type="entry name" value="FlgO"/>
    <property type="match status" value="1"/>
</dbReference>
<evidence type="ECO:0000313" key="3">
    <source>
        <dbReference type="EMBL" id="MBZ9610185.1"/>
    </source>
</evidence>
<name>A0ABS7X4X6_9GAMM</name>
<keyword evidence="4" id="KW-1185">Reference proteome</keyword>
<evidence type="ECO:0000313" key="4">
    <source>
        <dbReference type="Proteomes" id="UP000663814"/>
    </source>
</evidence>
<dbReference type="Proteomes" id="UP000663814">
    <property type="component" value="Unassembled WGS sequence"/>
</dbReference>
<keyword evidence="1" id="KW-0732">Signal</keyword>
<dbReference type="InterPro" id="IPR014549">
    <property type="entry name" value="FlgO"/>
</dbReference>
<sequence length="202" mass="22006">MQIMIGLLALILAGCATAIDSGLSESSTTSAPRPMLPEGIAPYSVHQYAGDIVMQMLQSTASLPRGSTVAVATYVLANNLQQKVSADIAPELGLQLQESIMTLLTQSGFDVVEIRWDENIMQTSEAELVLSREAHNRQNVQADYLLTGTMLPQQHAYFVNTRLINTRLSQVVAAATTEIPLNVFWSRGTVQLRAGKLYRTGQ</sequence>
<reference evidence="3 4" key="1">
    <citation type="submission" date="2020-12" db="EMBL/GenBank/DDBJ databases">
        <authorList>
            <person name="Ruan W."/>
            <person name="Khan S.A."/>
            <person name="Jeon C.O."/>
        </authorList>
    </citation>
    <scope>NUCLEOTIDE SEQUENCE [LARGE SCALE GENOMIC DNA]</scope>
    <source>
        <strain evidence="3 4">MA-13</strain>
    </source>
</reference>
<dbReference type="Gene3D" id="3.40.50.10610">
    <property type="entry name" value="ABC-type transport auxiliary lipoprotein component"/>
    <property type="match status" value="1"/>
</dbReference>